<keyword evidence="5 11" id="KW-0235">DNA replication</keyword>
<dbReference type="InterPro" id="IPR016558">
    <property type="entry name" value="DNA_primase_lsu_euk"/>
</dbReference>
<feature type="binding site" evidence="12">
    <location>
        <position position="366"/>
    </location>
    <ligand>
        <name>[4Fe-4S] cluster</name>
        <dbReference type="ChEBI" id="CHEBI:49883"/>
    </ligand>
</feature>
<dbReference type="GO" id="GO:0006270">
    <property type="term" value="P:DNA replication initiation"/>
    <property type="evidence" value="ECO:0007669"/>
    <property type="project" value="UniProtKB-ARBA"/>
</dbReference>
<evidence type="ECO:0000256" key="3">
    <source>
        <dbReference type="ARBA" id="ARBA00022485"/>
    </source>
</evidence>
<organism evidence="15 16">
    <name type="scientific">Molossus molossus</name>
    <name type="common">Pallas' mastiff bat</name>
    <name type="synonym">Vespertilio molossus</name>
    <dbReference type="NCBI Taxonomy" id="27622"/>
    <lineage>
        <taxon>Eukaryota</taxon>
        <taxon>Metazoa</taxon>
        <taxon>Chordata</taxon>
        <taxon>Craniata</taxon>
        <taxon>Vertebrata</taxon>
        <taxon>Euteleostomi</taxon>
        <taxon>Mammalia</taxon>
        <taxon>Eutheria</taxon>
        <taxon>Laurasiatheria</taxon>
        <taxon>Chiroptera</taxon>
        <taxon>Yangochiroptera</taxon>
        <taxon>Molossidae</taxon>
        <taxon>Molossus</taxon>
    </lineage>
</organism>
<dbReference type="InParanoid" id="A0A7J8GS99"/>
<evidence type="ECO:0000256" key="6">
    <source>
        <dbReference type="ARBA" id="ARBA00022723"/>
    </source>
</evidence>
<reference evidence="15 16" key="1">
    <citation type="journal article" date="2020" name="Nature">
        <title>Six reference-quality genomes reveal evolution of bat adaptations.</title>
        <authorList>
            <person name="Jebb D."/>
            <person name="Huang Z."/>
            <person name="Pippel M."/>
            <person name="Hughes G.M."/>
            <person name="Lavrichenko K."/>
            <person name="Devanna P."/>
            <person name="Winkler S."/>
            <person name="Jermiin L.S."/>
            <person name="Skirmuntt E.C."/>
            <person name="Katzourakis A."/>
            <person name="Burkitt-Gray L."/>
            <person name="Ray D.A."/>
            <person name="Sullivan K.A.M."/>
            <person name="Roscito J.G."/>
            <person name="Kirilenko B.M."/>
            <person name="Davalos L.M."/>
            <person name="Corthals A.P."/>
            <person name="Power M.L."/>
            <person name="Jones G."/>
            <person name="Ransome R.D."/>
            <person name="Dechmann D.K.N."/>
            <person name="Locatelli A.G."/>
            <person name="Puechmaille S.J."/>
            <person name="Fedrigo O."/>
            <person name="Jarvis E.D."/>
            <person name="Hiller M."/>
            <person name="Vernes S.C."/>
            <person name="Myers E.W."/>
            <person name="Teeling E.C."/>
        </authorList>
    </citation>
    <scope>NUCLEOTIDE SEQUENCE [LARGE SCALE GENOMIC DNA]</scope>
    <source>
        <strain evidence="15">MMolMol1</strain>
        <tissue evidence="15">Muscle</tissue>
    </source>
</reference>
<feature type="domain" description="DNA primase large subunit C-terminal" evidence="14">
    <location>
        <begin position="278"/>
        <end position="447"/>
    </location>
</feature>
<comment type="subunit">
    <text evidence="10">Heterodimer of a catalytic subunit PRIM1 and a regulatory subunit PRIM2, also known as the DNA primase complex. Interacts via (C-terminus) with PRIM1. Component of the alpha DNA polymerase complex (also known as the alpha DNA polymerase-primase complex) consisting of four subunits: the catalytic subunit POLA1, the regulatory subunit POLA2, and the primase complex subunits PRIM1 and PRIM2 respectively. Within the complex, POLA1 directly interacts with PRIM2.</text>
</comment>
<dbReference type="Proteomes" id="UP000550707">
    <property type="component" value="Unassembled WGS sequence"/>
</dbReference>
<dbReference type="Gene3D" id="1.20.930.80">
    <property type="match status" value="1"/>
</dbReference>
<keyword evidence="9 11" id="KW-0238">DNA-binding</keyword>
<evidence type="ECO:0000256" key="11">
    <source>
        <dbReference type="PIRNR" id="PIRNR009449"/>
    </source>
</evidence>
<dbReference type="Pfam" id="PF04104">
    <property type="entry name" value="DNA_primase_lrg"/>
    <property type="match status" value="1"/>
</dbReference>
<dbReference type="AlphaFoldDB" id="A0A7J8GS99"/>
<evidence type="ECO:0000256" key="9">
    <source>
        <dbReference type="ARBA" id="ARBA00023125"/>
    </source>
</evidence>
<gene>
    <name evidence="15" type="ORF">HJG59_014786</name>
</gene>
<dbReference type="InterPro" id="IPR007238">
    <property type="entry name" value="DNA_primase_lsu_euk/arc"/>
</dbReference>
<evidence type="ECO:0000256" key="5">
    <source>
        <dbReference type="ARBA" id="ARBA00022705"/>
    </source>
</evidence>
<protein>
    <recommendedName>
        <fullName evidence="2 11">DNA primase large subunit</fullName>
    </recommendedName>
</protein>
<accession>A0A7J8GS99</accession>
<keyword evidence="7 11" id="KW-0408">Iron</keyword>
<feature type="region of interest" description="Disordered" evidence="13">
    <location>
        <begin position="458"/>
        <end position="484"/>
    </location>
</feature>
<evidence type="ECO:0000256" key="10">
    <source>
        <dbReference type="ARBA" id="ARBA00061902"/>
    </source>
</evidence>
<sequence length="506" mass="58368">MQFSGGKRKRLKLAGDQRSACYPHSLQFYLQPPTENVSLIEFENLAIDRVKLLKAVENLGVSYVKGTEQYQTKLEAEIRKLKFSFRENLEDEYEPRRRDHISHFVLRLAYCQSEDLRRWFIQQEMDLLRFRFNILPKDKIQDFLRDSHLHFEAISDEEKKLRNTELIASSPSLTDPVVVDSVYKIPFADALDLFRGRKVYLEDGFAYVPLKDIVAIVLNEFRTKLSKALALTARTLPAVQSDERLQPLLNHLSHSYTGQDYSTQGSAGKISLDQIDSLCTKSFPPCMRQLHKALRDNHHLRHGGRMQYGLFLKGIGLTLEQALQFWKQEFIRGKMDPDKFDKGYSYNIRHSFGKEGKRTDYTPFSCLKIILNNPPGQGDYHGCPFRHSDPELLRQKLQSYKIPPAGINQILDLVKGTHYQVACQKYFEITHNIEDCGFSLNHPNQFFVESQRILSGGKDMKKEPFQPETPQPKPSVQKTKDASSALASLDSSLVMEMEGLEDYFSE</sequence>
<evidence type="ECO:0000256" key="4">
    <source>
        <dbReference type="ARBA" id="ARBA00022515"/>
    </source>
</evidence>
<dbReference type="EMBL" id="JACASF010000008">
    <property type="protein sequence ID" value="KAF6462846.1"/>
    <property type="molecule type" value="Genomic_DNA"/>
</dbReference>
<dbReference type="FunFam" id="1.20.930.80:FF:000001">
    <property type="entry name" value="DNA primase large subunit"/>
    <property type="match status" value="1"/>
</dbReference>
<dbReference type="CDD" id="cd07322">
    <property type="entry name" value="PriL_PriS_Eukaryotic"/>
    <property type="match status" value="1"/>
</dbReference>
<comment type="caution">
    <text evidence="15">The sequence shown here is derived from an EMBL/GenBank/DDBJ whole genome shotgun (WGS) entry which is preliminary data.</text>
</comment>
<evidence type="ECO:0000256" key="7">
    <source>
        <dbReference type="ARBA" id="ARBA00023004"/>
    </source>
</evidence>
<keyword evidence="6 11" id="KW-0479">Metal-binding</keyword>
<dbReference type="PIRSF" id="PIRSF009449">
    <property type="entry name" value="DNA_primase_large_subunit"/>
    <property type="match status" value="1"/>
</dbReference>
<comment type="similarity">
    <text evidence="1 11">Belongs to the eukaryotic-type primase large subunit family.</text>
</comment>
<dbReference type="FunCoup" id="A0A7J8GS99">
    <property type="interactions" value="2823"/>
</dbReference>
<comment type="cofactor">
    <cofactor evidence="11">
        <name>[4Fe-4S] cluster</name>
        <dbReference type="ChEBI" id="CHEBI:49883"/>
    </cofactor>
    <text evidence="11">Binds 1 [4Fe-4S] cluster.</text>
</comment>
<evidence type="ECO:0000313" key="16">
    <source>
        <dbReference type="Proteomes" id="UP000550707"/>
    </source>
</evidence>
<dbReference type="InterPro" id="IPR058560">
    <property type="entry name" value="DNA_primase_C"/>
</dbReference>
<evidence type="ECO:0000256" key="12">
    <source>
        <dbReference type="PIRSR" id="PIRSR009449-1"/>
    </source>
</evidence>
<keyword evidence="16" id="KW-1185">Reference proteome</keyword>
<evidence type="ECO:0000256" key="13">
    <source>
        <dbReference type="SAM" id="MobiDB-lite"/>
    </source>
</evidence>
<feature type="binding site" evidence="12">
    <location>
        <position position="423"/>
    </location>
    <ligand>
        <name>[4Fe-4S] cluster</name>
        <dbReference type="ChEBI" id="CHEBI:49883"/>
    </ligand>
</feature>
<evidence type="ECO:0000256" key="8">
    <source>
        <dbReference type="ARBA" id="ARBA00023014"/>
    </source>
</evidence>
<dbReference type="SUPFAM" id="SSF140914">
    <property type="entry name" value="PriB N-terminal domain-like"/>
    <property type="match status" value="1"/>
</dbReference>
<feature type="binding site" evidence="12">
    <location>
        <position position="383"/>
    </location>
    <ligand>
        <name>[4Fe-4S] cluster</name>
        <dbReference type="ChEBI" id="CHEBI:49883"/>
    </ligand>
</feature>
<proteinExistence type="inferred from homology"/>
<keyword evidence="4 11" id="KW-0639">Primosome</keyword>
<evidence type="ECO:0000256" key="2">
    <source>
        <dbReference type="ARBA" id="ARBA00019038"/>
    </source>
</evidence>
<dbReference type="GO" id="GO:0005658">
    <property type="term" value="C:alpha DNA polymerase:primase complex"/>
    <property type="evidence" value="ECO:0007669"/>
    <property type="project" value="UniProtKB-ARBA"/>
</dbReference>
<dbReference type="PANTHER" id="PTHR10537">
    <property type="entry name" value="DNA PRIMASE LARGE SUBUNIT"/>
    <property type="match status" value="1"/>
</dbReference>
<name>A0A7J8GS99_MOLMO</name>
<evidence type="ECO:0000256" key="1">
    <source>
        <dbReference type="ARBA" id="ARBA00010564"/>
    </source>
</evidence>
<feature type="binding site" evidence="12">
    <location>
        <position position="286"/>
    </location>
    <ligand>
        <name>[4Fe-4S] cluster</name>
        <dbReference type="ChEBI" id="CHEBI:49883"/>
    </ligand>
</feature>
<dbReference type="GO" id="GO:0051539">
    <property type="term" value="F:4 iron, 4 sulfur cluster binding"/>
    <property type="evidence" value="ECO:0007669"/>
    <property type="project" value="UniProtKB-UniRule"/>
</dbReference>
<dbReference type="GO" id="GO:0006269">
    <property type="term" value="P:DNA replication, synthesis of primer"/>
    <property type="evidence" value="ECO:0007669"/>
    <property type="project" value="UniProtKB-KW"/>
</dbReference>
<dbReference type="GO" id="GO:0046872">
    <property type="term" value="F:metal ion binding"/>
    <property type="evidence" value="ECO:0007669"/>
    <property type="project" value="UniProtKB-UniRule"/>
</dbReference>
<keyword evidence="3 11" id="KW-0004">4Fe-4S</keyword>
<keyword evidence="8 11" id="KW-0411">Iron-sulfur</keyword>
<evidence type="ECO:0000313" key="15">
    <source>
        <dbReference type="EMBL" id="KAF6462846.1"/>
    </source>
</evidence>
<evidence type="ECO:0000259" key="14">
    <source>
        <dbReference type="Pfam" id="PF04104"/>
    </source>
</evidence>
<dbReference type="OrthoDB" id="421393at2759"/>
<dbReference type="Pfam" id="PF26466">
    <property type="entry name" value="DNA_primase_lrg_N"/>
    <property type="match status" value="1"/>
</dbReference>
<comment type="function">
    <text evidence="11">Regulatory subunit of the DNA primase complex and component of the DNA polymerase alpha complex (also known as the alpha DNA polymerase-primase complex) which play an essential role in the initiation of DNA synthesis. The primase subunit of the polymerase alpha complex initiates DNA synthesis by oligomerising short RNA primers on both leading and lagging strands.</text>
</comment>
<dbReference type="PANTHER" id="PTHR10537:SF3">
    <property type="entry name" value="DNA PRIMASE LARGE SUBUNIT"/>
    <property type="match status" value="1"/>
</dbReference>
<dbReference type="GO" id="GO:0003677">
    <property type="term" value="F:DNA binding"/>
    <property type="evidence" value="ECO:0007669"/>
    <property type="project" value="UniProtKB-UniRule"/>
</dbReference>